<name>A0A4C1VIA2_EUMVA</name>
<evidence type="ECO:0000313" key="3">
    <source>
        <dbReference type="Proteomes" id="UP000299102"/>
    </source>
</evidence>
<evidence type="ECO:0000313" key="2">
    <source>
        <dbReference type="EMBL" id="GBP37445.1"/>
    </source>
</evidence>
<dbReference type="Proteomes" id="UP000299102">
    <property type="component" value="Unassembled WGS sequence"/>
</dbReference>
<reference evidence="2 3" key="1">
    <citation type="journal article" date="2019" name="Commun. Biol.">
        <title>The bagworm genome reveals a unique fibroin gene that provides high tensile strength.</title>
        <authorList>
            <person name="Kono N."/>
            <person name="Nakamura H."/>
            <person name="Ohtoshi R."/>
            <person name="Tomita M."/>
            <person name="Numata K."/>
            <person name="Arakawa K."/>
        </authorList>
    </citation>
    <scope>NUCLEOTIDE SEQUENCE [LARGE SCALE GENOMIC DNA]</scope>
</reference>
<gene>
    <name evidence="2" type="ORF">EVAR_16350_1</name>
</gene>
<dbReference type="EMBL" id="BGZK01000333">
    <property type="protein sequence ID" value="GBP37445.1"/>
    <property type="molecule type" value="Genomic_DNA"/>
</dbReference>
<comment type="caution">
    <text evidence="2">The sequence shown here is derived from an EMBL/GenBank/DDBJ whole genome shotgun (WGS) entry which is preliminary data.</text>
</comment>
<organism evidence="2 3">
    <name type="scientific">Eumeta variegata</name>
    <name type="common">Bagworm moth</name>
    <name type="synonym">Eumeta japonica</name>
    <dbReference type="NCBI Taxonomy" id="151549"/>
    <lineage>
        <taxon>Eukaryota</taxon>
        <taxon>Metazoa</taxon>
        <taxon>Ecdysozoa</taxon>
        <taxon>Arthropoda</taxon>
        <taxon>Hexapoda</taxon>
        <taxon>Insecta</taxon>
        <taxon>Pterygota</taxon>
        <taxon>Neoptera</taxon>
        <taxon>Endopterygota</taxon>
        <taxon>Lepidoptera</taxon>
        <taxon>Glossata</taxon>
        <taxon>Ditrysia</taxon>
        <taxon>Tineoidea</taxon>
        <taxon>Psychidae</taxon>
        <taxon>Oiketicinae</taxon>
        <taxon>Eumeta</taxon>
    </lineage>
</organism>
<protein>
    <submittedName>
        <fullName evidence="2">Uncharacterized protein</fullName>
    </submittedName>
</protein>
<dbReference type="AlphaFoldDB" id="A0A4C1VIA2"/>
<proteinExistence type="predicted"/>
<sequence length="130" mass="14781">MTTDAEDSRRHGKGCTGTETKNRTRIETGTRFAVELRIKSDFRNENGDEGLYSCTTSAFDFECTNFVVHTIDAANDETVLYIWRARAPPAVGVLSAWNSQLLFNFATCNEIREFVHVCATPLLIELRHRY</sequence>
<evidence type="ECO:0000256" key="1">
    <source>
        <dbReference type="SAM" id="MobiDB-lite"/>
    </source>
</evidence>
<accession>A0A4C1VIA2</accession>
<keyword evidence="3" id="KW-1185">Reference proteome</keyword>
<feature type="region of interest" description="Disordered" evidence="1">
    <location>
        <begin position="1"/>
        <end position="21"/>
    </location>
</feature>